<evidence type="ECO:0000256" key="2">
    <source>
        <dbReference type="SAM" id="MobiDB-lite"/>
    </source>
</evidence>
<feature type="region of interest" description="Disordered" evidence="2">
    <location>
        <begin position="40"/>
        <end position="76"/>
    </location>
</feature>
<dbReference type="Proteomes" id="UP001595625">
    <property type="component" value="Unassembled WGS sequence"/>
</dbReference>
<proteinExistence type="predicted"/>
<dbReference type="InterPro" id="IPR005754">
    <property type="entry name" value="Sortase"/>
</dbReference>
<sequence>MRKKMASLLIITGLALAGWNGYSWFSGTSSGREALGQDDIVQNTDNPLSGSENQKPITTSERGDSDGVATDSTQAEPLPVKIDTKIKKADVSPLRDYNEYAKGAEIGWLLIPELDMKYSIYWGTDDDTLNQGVGYHIGNFTTPPDGLRHTVLSGHRDTVFQELGELKAGSKMYVQFEDVQYEYQIEKTWITDAEDRTVIVEKDSPTLTLTTCYPFTFIGSAPDRYIIEAPLIAKTPMN</sequence>
<dbReference type="CDD" id="cd05828">
    <property type="entry name" value="Sortase_D_1"/>
    <property type="match status" value="1"/>
</dbReference>
<organism evidence="3 4">
    <name type="scientific">Planomicrobium okeanokoites</name>
    <name type="common">Planococcus okeanokoites</name>
    <name type="synonym">Flavobacterium okeanokoites</name>
    <dbReference type="NCBI Taxonomy" id="244"/>
    <lineage>
        <taxon>Bacteria</taxon>
        <taxon>Bacillati</taxon>
        <taxon>Bacillota</taxon>
        <taxon>Bacilli</taxon>
        <taxon>Bacillales</taxon>
        <taxon>Caryophanaceae</taxon>
        <taxon>Planomicrobium</taxon>
    </lineage>
</organism>
<evidence type="ECO:0000313" key="3">
    <source>
        <dbReference type="EMBL" id="MFC3212665.1"/>
    </source>
</evidence>
<keyword evidence="1" id="KW-0378">Hydrolase</keyword>
<feature type="compositionally biased region" description="Polar residues" evidence="2">
    <location>
        <begin position="40"/>
        <end position="60"/>
    </location>
</feature>
<dbReference type="InterPro" id="IPR023365">
    <property type="entry name" value="Sortase_dom-sf"/>
</dbReference>
<keyword evidence="4" id="KW-1185">Reference proteome</keyword>
<dbReference type="SUPFAM" id="SSF63817">
    <property type="entry name" value="Sortase"/>
    <property type="match status" value="1"/>
</dbReference>
<accession>A0ABV7KT14</accession>
<protein>
    <submittedName>
        <fullName evidence="3">Class D sortase</fullName>
    </submittedName>
</protein>
<reference evidence="4" key="1">
    <citation type="journal article" date="2019" name="Int. J. Syst. Evol. Microbiol.">
        <title>The Global Catalogue of Microorganisms (GCM) 10K type strain sequencing project: providing services to taxonomists for standard genome sequencing and annotation.</title>
        <authorList>
            <consortium name="The Broad Institute Genomics Platform"/>
            <consortium name="The Broad Institute Genome Sequencing Center for Infectious Disease"/>
            <person name="Wu L."/>
            <person name="Ma J."/>
        </authorList>
    </citation>
    <scope>NUCLEOTIDE SEQUENCE [LARGE SCALE GENOMIC DNA]</scope>
    <source>
        <strain evidence="4">CCM 320</strain>
    </source>
</reference>
<evidence type="ECO:0000313" key="4">
    <source>
        <dbReference type="Proteomes" id="UP001595625"/>
    </source>
</evidence>
<dbReference type="NCBIfam" id="NF033746">
    <property type="entry name" value="class_D_sortase"/>
    <property type="match status" value="1"/>
</dbReference>
<dbReference type="EMBL" id="JBHRUJ010000021">
    <property type="protein sequence ID" value="MFC3212665.1"/>
    <property type="molecule type" value="Genomic_DNA"/>
</dbReference>
<name>A0ABV7KT14_PLAOK</name>
<comment type="caution">
    <text evidence="3">The sequence shown here is derived from an EMBL/GenBank/DDBJ whole genome shotgun (WGS) entry which is preliminary data.</text>
</comment>
<dbReference type="InterPro" id="IPR041999">
    <property type="entry name" value="Sortase_D_1"/>
</dbReference>
<dbReference type="RefSeq" id="WP_117314193.1">
    <property type="nucleotide sequence ID" value="NZ_JBHRUJ010000021.1"/>
</dbReference>
<dbReference type="NCBIfam" id="TIGR01076">
    <property type="entry name" value="sortase_fam"/>
    <property type="match status" value="1"/>
</dbReference>
<gene>
    <name evidence="3" type="ORF">ACFOEJ_16445</name>
</gene>
<dbReference type="InterPro" id="IPR053525">
    <property type="entry name" value="Sortase_D"/>
</dbReference>
<dbReference type="Gene3D" id="2.40.260.10">
    <property type="entry name" value="Sortase"/>
    <property type="match status" value="1"/>
</dbReference>
<evidence type="ECO:0000256" key="1">
    <source>
        <dbReference type="ARBA" id="ARBA00022801"/>
    </source>
</evidence>
<dbReference type="Pfam" id="PF04203">
    <property type="entry name" value="Sortase"/>
    <property type="match status" value="1"/>
</dbReference>